<dbReference type="CDD" id="cd03352">
    <property type="entry name" value="LbH_LpxD"/>
    <property type="match status" value="1"/>
</dbReference>
<dbReference type="GO" id="GO:0009245">
    <property type="term" value="P:lipid A biosynthetic process"/>
    <property type="evidence" value="ECO:0007669"/>
    <property type="project" value="UniProtKB-UniRule"/>
</dbReference>
<dbReference type="Pfam" id="PF00132">
    <property type="entry name" value="Hexapep"/>
    <property type="match status" value="2"/>
</dbReference>
<dbReference type="EC" id="2.3.1.191" evidence="7"/>
<dbReference type="NCBIfam" id="NF002060">
    <property type="entry name" value="PRK00892.1"/>
    <property type="match status" value="1"/>
</dbReference>
<dbReference type="InterPro" id="IPR007691">
    <property type="entry name" value="LpxD"/>
</dbReference>
<evidence type="ECO:0000259" key="8">
    <source>
        <dbReference type="Pfam" id="PF04613"/>
    </source>
</evidence>
<comment type="subunit">
    <text evidence="7">Homotrimer.</text>
</comment>
<keyword evidence="2 7" id="KW-0441">Lipid A biosynthesis</keyword>
<keyword evidence="10" id="KW-1185">Reference proteome</keyword>
<protein>
    <recommendedName>
        <fullName evidence="7">UDP-3-O-acylglucosamine N-acyltransferase</fullName>
        <ecNumber evidence="7">2.3.1.191</ecNumber>
    </recommendedName>
</protein>
<keyword evidence="6 7" id="KW-0012">Acyltransferase</keyword>
<comment type="function">
    <text evidence="7">Catalyzes the N-acylation of UDP-3-O-acylglucosamine using 3-hydroxyacyl-ACP as the acyl donor. Is involved in the biosynthesis of lipid A, a phosphorylated glycolipid that anchors the lipopolysaccharide to the outer membrane of the cell.</text>
</comment>
<dbReference type="Pfam" id="PF04613">
    <property type="entry name" value="LpxD"/>
    <property type="match status" value="1"/>
</dbReference>
<dbReference type="InterPro" id="IPR011004">
    <property type="entry name" value="Trimer_LpxA-like_sf"/>
</dbReference>
<keyword evidence="5 7" id="KW-0443">Lipid metabolism</keyword>
<dbReference type="PANTHER" id="PTHR43378:SF2">
    <property type="entry name" value="UDP-3-O-ACYLGLUCOSAMINE N-ACYLTRANSFERASE 1, MITOCHONDRIAL-RELATED"/>
    <property type="match status" value="1"/>
</dbReference>
<evidence type="ECO:0000256" key="4">
    <source>
        <dbReference type="ARBA" id="ARBA00022737"/>
    </source>
</evidence>
<keyword evidence="4 7" id="KW-0677">Repeat</keyword>
<proteinExistence type="inferred from homology"/>
<accession>A0A4R3JFU9</accession>
<dbReference type="UniPathway" id="UPA00973"/>
<dbReference type="Pfam" id="PF14602">
    <property type="entry name" value="Hexapep_2"/>
    <property type="match status" value="1"/>
</dbReference>
<dbReference type="HAMAP" id="MF_00523">
    <property type="entry name" value="LpxD"/>
    <property type="match status" value="1"/>
</dbReference>
<dbReference type="RefSeq" id="WP_132938122.1">
    <property type="nucleotide sequence ID" value="NZ_CP119676.1"/>
</dbReference>
<evidence type="ECO:0000256" key="7">
    <source>
        <dbReference type="HAMAP-Rule" id="MF_00523"/>
    </source>
</evidence>
<feature type="active site" description="Proton acceptor" evidence="7">
    <location>
        <position position="255"/>
    </location>
</feature>
<dbReference type="GO" id="GO:0016410">
    <property type="term" value="F:N-acyltransferase activity"/>
    <property type="evidence" value="ECO:0007669"/>
    <property type="project" value="InterPro"/>
</dbReference>
<dbReference type="AlphaFoldDB" id="A0A4R3JFU9"/>
<keyword evidence="1 7" id="KW-0444">Lipid biosynthesis</keyword>
<organism evidence="9 10">
    <name type="scientific">Varunaivibrio sulfuroxidans</name>
    <dbReference type="NCBI Taxonomy" id="1773489"/>
    <lineage>
        <taxon>Bacteria</taxon>
        <taxon>Pseudomonadati</taxon>
        <taxon>Pseudomonadota</taxon>
        <taxon>Alphaproteobacteria</taxon>
        <taxon>Rhodospirillales</taxon>
        <taxon>Magnetovibrionaceae</taxon>
        <taxon>Varunaivibrio</taxon>
    </lineage>
</organism>
<evidence type="ECO:0000256" key="5">
    <source>
        <dbReference type="ARBA" id="ARBA00023098"/>
    </source>
</evidence>
<evidence type="ECO:0000256" key="6">
    <source>
        <dbReference type="ARBA" id="ARBA00023315"/>
    </source>
</evidence>
<dbReference type="SUPFAM" id="SSF51161">
    <property type="entry name" value="Trimeric LpxA-like enzymes"/>
    <property type="match status" value="1"/>
</dbReference>
<evidence type="ECO:0000256" key="3">
    <source>
        <dbReference type="ARBA" id="ARBA00022679"/>
    </source>
</evidence>
<evidence type="ECO:0000256" key="1">
    <source>
        <dbReference type="ARBA" id="ARBA00022516"/>
    </source>
</evidence>
<dbReference type="EMBL" id="SLZW01000002">
    <property type="protein sequence ID" value="TCS64163.1"/>
    <property type="molecule type" value="Genomic_DNA"/>
</dbReference>
<comment type="catalytic activity">
    <reaction evidence="7">
        <text>a UDP-3-O-[(3R)-3-hydroxyacyl]-alpha-D-glucosamine + a (3R)-hydroxyacyl-[ACP] = a UDP-2-N,3-O-bis[(3R)-3-hydroxyacyl]-alpha-D-glucosamine + holo-[ACP] + H(+)</text>
        <dbReference type="Rhea" id="RHEA:53836"/>
        <dbReference type="Rhea" id="RHEA-COMP:9685"/>
        <dbReference type="Rhea" id="RHEA-COMP:9945"/>
        <dbReference type="ChEBI" id="CHEBI:15378"/>
        <dbReference type="ChEBI" id="CHEBI:64479"/>
        <dbReference type="ChEBI" id="CHEBI:78827"/>
        <dbReference type="ChEBI" id="CHEBI:137740"/>
        <dbReference type="ChEBI" id="CHEBI:137748"/>
        <dbReference type="EC" id="2.3.1.191"/>
    </reaction>
</comment>
<gene>
    <name evidence="7" type="primary">lpxD</name>
    <name evidence="9" type="ORF">EDD55_102205</name>
</gene>
<dbReference type="Gene3D" id="2.160.10.10">
    <property type="entry name" value="Hexapeptide repeat proteins"/>
    <property type="match status" value="1"/>
</dbReference>
<evidence type="ECO:0000313" key="9">
    <source>
        <dbReference type="EMBL" id="TCS64163.1"/>
    </source>
</evidence>
<evidence type="ECO:0000313" key="10">
    <source>
        <dbReference type="Proteomes" id="UP000295304"/>
    </source>
</evidence>
<keyword evidence="3 7" id="KW-0808">Transferase</keyword>
<dbReference type="OrthoDB" id="9784739at2"/>
<dbReference type="NCBIfam" id="TIGR01853">
    <property type="entry name" value="lipid_A_lpxD"/>
    <property type="match status" value="1"/>
</dbReference>
<dbReference type="InterPro" id="IPR020573">
    <property type="entry name" value="UDP_GlcNAc_AcTrfase_non-rep"/>
</dbReference>
<dbReference type="GO" id="GO:0103118">
    <property type="term" value="F:UDP-3-O-[(3R)-3-hydroxyacyl]-glucosamine N-acyltransferase activity"/>
    <property type="evidence" value="ECO:0007669"/>
    <property type="project" value="UniProtKB-EC"/>
</dbReference>
<feature type="domain" description="UDP-3-O-[3-hydroxymyristoyl] glucosamine N-acyltransferase non-repeat region" evidence="8">
    <location>
        <begin position="34"/>
        <end position="101"/>
    </location>
</feature>
<evidence type="ECO:0000256" key="2">
    <source>
        <dbReference type="ARBA" id="ARBA00022556"/>
    </source>
</evidence>
<sequence>MADPRFFSCAGPLTLRQIADIAKAELSRCADESRRIRDVAPLDRAEADEISFLDNKNYAAAFAASKAGACIVHPDLAPRAPEGMVLLVTDEPYRAYARLAQAFYPMTTPAETVHPSAYVDPTVRLGAGCRVDAGVVIAQGVELGARCHIGANTVIGEGVVIGDDARIGANVTVQFSRVGARAIVHPGARIGQDGFGFAPARPPGSLDHLKIPQLGRVLIGDDVEIGANTTIDRGTGPDTMIGDGCKIDNLVQIGHNVQMGRGCFVVSQVGISGSTKLGNYVVAGGQVGIAGHLTIGDGARMAAQSGVMRDIAPGATVAGSPAIAAKDFWRQVARLGTLTKKKDKGSIR</sequence>
<dbReference type="PANTHER" id="PTHR43378">
    <property type="entry name" value="UDP-3-O-ACYLGLUCOSAMINE N-ACYLTRANSFERASE"/>
    <property type="match status" value="1"/>
</dbReference>
<dbReference type="GO" id="GO:0016020">
    <property type="term" value="C:membrane"/>
    <property type="evidence" value="ECO:0007669"/>
    <property type="project" value="GOC"/>
</dbReference>
<dbReference type="InterPro" id="IPR001451">
    <property type="entry name" value="Hexapep"/>
</dbReference>
<dbReference type="Proteomes" id="UP000295304">
    <property type="component" value="Unassembled WGS sequence"/>
</dbReference>
<comment type="pathway">
    <text evidence="7">Bacterial outer membrane biogenesis; LPS lipid A biosynthesis.</text>
</comment>
<dbReference type="Gene3D" id="3.40.1390.10">
    <property type="entry name" value="MurE/MurF, N-terminal domain"/>
    <property type="match status" value="1"/>
</dbReference>
<comment type="similarity">
    <text evidence="7">Belongs to the transferase hexapeptide repeat family. LpxD subfamily.</text>
</comment>
<comment type="caution">
    <text evidence="9">The sequence shown here is derived from an EMBL/GenBank/DDBJ whole genome shotgun (WGS) entry which is preliminary data.</text>
</comment>
<reference evidence="9 10" key="1">
    <citation type="submission" date="2019-03" db="EMBL/GenBank/DDBJ databases">
        <title>Genomic Encyclopedia of Type Strains, Phase IV (KMG-IV): sequencing the most valuable type-strain genomes for metagenomic binning, comparative biology and taxonomic classification.</title>
        <authorList>
            <person name="Goeker M."/>
        </authorList>
    </citation>
    <scope>NUCLEOTIDE SEQUENCE [LARGE SCALE GENOMIC DNA]</scope>
    <source>
        <strain evidence="9 10">DSM 101688</strain>
    </source>
</reference>
<name>A0A4R3JFU9_9PROT</name>